<protein>
    <submittedName>
        <fullName evidence="1">Uncharacterized protein</fullName>
    </submittedName>
</protein>
<organism evidence="1 2">
    <name type="scientific">Paenibacillus hemerocallicola</name>
    <dbReference type="NCBI Taxonomy" id="1172614"/>
    <lineage>
        <taxon>Bacteria</taxon>
        <taxon>Bacillati</taxon>
        <taxon>Bacillota</taxon>
        <taxon>Bacilli</taxon>
        <taxon>Bacillales</taxon>
        <taxon>Paenibacillaceae</taxon>
        <taxon>Paenibacillus</taxon>
    </lineage>
</organism>
<comment type="caution">
    <text evidence="1">The sequence shown here is derived from an EMBL/GenBank/DDBJ whole genome shotgun (WGS) entry which is preliminary data.</text>
</comment>
<dbReference type="Proteomes" id="UP000307943">
    <property type="component" value="Unassembled WGS sequence"/>
</dbReference>
<keyword evidence="2" id="KW-1185">Reference proteome</keyword>
<evidence type="ECO:0000313" key="1">
    <source>
        <dbReference type="EMBL" id="TNJ68193.1"/>
    </source>
</evidence>
<dbReference type="EMBL" id="VDCQ01000001">
    <property type="protein sequence ID" value="TNJ68193.1"/>
    <property type="molecule type" value="Genomic_DNA"/>
</dbReference>
<dbReference type="RefSeq" id="WP_139600170.1">
    <property type="nucleotide sequence ID" value="NZ_VDCQ01000001.1"/>
</dbReference>
<name>A0A5C4TGG5_9BACL</name>
<sequence length="96" mass="10849">MLELCAIAETNRRIELLDSMVLATAYRPEWFDSDVLPAARDWLEGEIAQLEAELLARIESENEKSRLAGRLIEKQANIITPSIPQWRKTGKGDIGL</sequence>
<proteinExistence type="predicted"/>
<reference evidence="1 2" key="1">
    <citation type="submission" date="2019-05" db="EMBL/GenBank/DDBJ databases">
        <title>We sequenced the genome of Paenibacillus hemerocallicola KCTC 33185 for further insight into its adaptation and study the phylogeny of Paenibacillus.</title>
        <authorList>
            <person name="Narsing Rao M.P."/>
        </authorList>
    </citation>
    <scope>NUCLEOTIDE SEQUENCE [LARGE SCALE GENOMIC DNA]</scope>
    <source>
        <strain evidence="1 2">KCTC 33185</strain>
    </source>
</reference>
<dbReference type="AlphaFoldDB" id="A0A5C4TGG5"/>
<evidence type="ECO:0000313" key="2">
    <source>
        <dbReference type="Proteomes" id="UP000307943"/>
    </source>
</evidence>
<gene>
    <name evidence="1" type="ORF">FE784_00570</name>
</gene>
<dbReference type="OrthoDB" id="2666743at2"/>
<accession>A0A5C4TGG5</accession>